<dbReference type="Proteomes" id="UP000231279">
    <property type="component" value="Unassembled WGS sequence"/>
</dbReference>
<name>A0A2G9GAW5_9LAMI</name>
<evidence type="ECO:0000313" key="2">
    <source>
        <dbReference type="Proteomes" id="UP000231279"/>
    </source>
</evidence>
<proteinExistence type="predicted"/>
<gene>
    <name evidence="1" type="ORF">CDL12_25060</name>
</gene>
<accession>A0A2G9GAW5</accession>
<organism evidence="1 2">
    <name type="scientific">Handroanthus impetiginosus</name>
    <dbReference type="NCBI Taxonomy" id="429701"/>
    <lineage>
        <taxon>Eukaryota</taxon>
        <taxon>Viridiplantae</taxon>
        <taxon>Streptophyta</taxon>
        <taxon>Embryophyta</taxon>
        <taxon>Tracheophyta</taxon>
        <taxon>Spermatophyta</taxon>
        <taxon>Magnoliopsida</taxon>
        <taxon>eudicotyledons</taxon>
        <taxon>Gunneridae</taxon>
        <taxon>Pentapetalae</taxon>
        <taxon>asterids</taxon>
        <taxon>lamiids</taxon>
        <taxon>Lamiales</taxon>
        <taxon>Bignoniaceae</taxon>
        <taxon>Crescentiina</taxon>
        <taxon>Tabebuia alliance</taxon>
        <taxon>Handroanthus</taxon>
    </lineage>
</organism>
<protein>
    <submittedName>
        <fullName evidence="1">Uncharacterized protein</fullName>
    </submittedName>
</protein>
<sequence length="92" mass="9873">MSQIDSYIHGVFDYESYIKLMGLTLTNKVKKLGGPISQYGPSGPVNDTGPNNNTCAVDTPPITTLLPTKKTNSQIGGSCFSRILKERGIGEP</sequence>
<reference evidence="2" key="1">
    <citation type="journal article" date="2018" name="Gigascience">
        <title>Genome assembly of the Pink Ipe (Handroanthus impetiginosus, Bignoniaceae), a highly valued, ecologically keystone Neotropical timber forest tree.</title>
        <authorList>
            <person name="Silva-Junior O.B."/>
            <person name="Grattapaglia D."/>
            <person name="Novaes E."/>
            <person name="Collevatti R.G."/>
        </authorList>
    </citation>
    <scope>NUCLEOTIDE SEQUENCE [LARGE SCALE GENOMIC DNA]</scope>
    <source>
        <strain evidence="2">cv. UFG-1</strain>
    </source>
</reference>
<keyword evidence="2" id="KW-1185">Reference proteome</keyword>
<evidence type="ECO:0000313" key="1">
    <source>
        <dbReference type="EMBL" id="PIN02427.1"/>
    </source>
</evidence>
<dbReference type="AlphaFoldDB" id="A0A2G9GAW5"/>
<comment type="caution">
    <text evidence="1">The sequence shown here is derived from an EMBL/GenBank/DDBJ whole genome shotgun (WGS) entry which is preliminary data.</text>
</comment>
<dbReference type="EMBL" id="NKXS01005932">
    <property type="protein sequence ID" value="PIN02427.1"/>
    <property type="molecule type" value="Genomic_DNA"/>
</dbReference>